<organism evidence="2 3">
    <name type="scientific">Caerostris extrusa</name>
    <name type="common">Bark spider</name>
    <name type="synonym">Caerostris bankana</name>
    <dbReference type="NCBI Taxonomy" id="172846"/>
    <lineage>
        <taxon>Eukaryota</taxon>
        <taxon>Metazoa</taxon>
        <taxon>Ecdysozoa</taxon>
        <taxon>Arthropoda</taxon>
        <taxon>Chelicerata</taxon>
        <taxon>Arachnida</taxon>
        <taxon>Araneae</taxon>
        <taxon>Araneomorphae</taxon>
        <taxon>Entelegynae</taxon>
        <taxon>Araneoidea</taxon>
        <taxon>Araneidae</taxon>
        <taxon>Caerostris</taxon>
    </lineage>
</organism>
<accession>A0AAV4WPV5</accession>
<proteinExistence type="predicted"/>
<comment type="caution">
    <text evidence="2">The sequence shown here is derived from an EMBL/GenBank/DDBJ whole genome shotgun (WGS) entry which is preliminary data.</text>
</comment>
<keyword evidence="3" id="KW-1185">Reference proteome</keyword>
<feature type="region of interest" description="Disordered" evidence="1">
    <location>
        <begin position="55"/>
        <end position="82"/>
    </location>
</feature>
<reference evidence="2 3" key="1">
    <citation type="submission" date="2021-06" db="EMBL/GenBank/DDBJ databases">
        <title>Caerostris extrusa draft genome.</title>
        <authorList>
            <person name="Kono N."/>
            <person name="Arakawa K."/>
        </authorList>
    </citation>
    <scope>NUCLEOTIDE SEQUENCE [LARGE SCALE GENOMIC DNA]</scope>
</reference>
<evidence type="ECO:0000313" key="2">
    <source>
        <dbReference type="EMBL" id="GIY84279.1"/>
    </source>
</evidence>
<dbReference type="EMBL" id="BPLR01016497">
    <property type="protein sequence ID" value="GIY84279.1"/>
    <property type="molecule type" value="Genomic_DNA"/>
</dbReference>
<sequence>MKRDVLGPSAPKYTDLYELSQQVPVSCDNHLNGDDSSCSKRISFTFANYLESVEENQWETEDGKKEEEEEEEEEKRPTQELKGHLSLPGSLFWTCIKAQRAAESSHSLFAFRELLIELLKMIPICDIGFVGHCHFAFTANGTVPVEISLSALRDRQSACITVDITSERFTAKNVRANRWVFRNLSKLSFPYRGHNSLESVRGEVKRLYDKKDQGRGLYVAVKGDEIKDFFVSCGLPVCEMKKEVLGDEAPKYTDLEELSQQVPVSCNNHVKGDTSSCSKRISFTFARYLESVEEDQVVIDCRDNVLDKMCLTKHNVPYKILLK</sequence>
<dbReference type="Proteomes" id="UP001054945">
    <property type="component" value="Unassembled WGS sequence"/>
</dbReference>
<dbReference type="AlphaFoldDB" id="A0AAV4WPV5"/>
<gene>
    <name evidence="2" type="ORF">CEXT_662141</name>
</gene>
<name>A0AAV4WPV5_CAEEX</name>
<evidence type="ECO:0000313" key="3">
    <source>
        <dbReference type="Proteomes" id="UP001054945"/>
    </source>
</evidence>
<protein>
    <submittedName>
        <fullName evidence="2">Uncharacterized protein</fullName>
    </submittedName>
</protein>
<evidence type="ECO:0000256" key="1">
    <source>
        <dbReference type="SAM" id="MobiDB-lite"/>
    </source>
</evidence>